<reference evidence="12 13" key="1">
    <citation type="journal article" date="2015" name="Genome Announc.">
        <title>Expanding the biotechnology potential of lactobacilli through comparative genomics of 213 strains and associated genera.</title>
        <authorList>
            <person name="Sun Z."/>
            <person name="Harris H.M."/>
            <person name="McCann A."/>
            <person name="Guo C."/>
            <person name="Argimon S."/>
            <person name="Zhang W."/>
            <person name="Yang X."/>
            <person name="Jeffery I.B."/>
            <person name="Cooney J.C."/>
            <person name="Kagawa T.F."/>
            <person name="Liu W."/>
            <person name="Song Y."/>
            <person name="Salvetti E."/>
            <person name="Wrobel A."/>
            <person name="Rasinkangas P."/>
            <person name="Parkhill J."/>
            <person name="Rea M.C."/>
            <person name="O'Sullivan O."/>
            <person name="Ritari J."/>
            <person name="Douillard F.P."/>
            <person name="Paul Ross R."/>
            <person name="Yang R."/>
            <person name="Briner A.E."/>
            <person name="Felis G.E."/>
            <person name="de Vos W.M."/>
            <person name="Barrangou R."/>
            <person name="Klaenhammer T.R."/>
            <person name="Caufield P.W."/>
            <person name="Cui Y."/>
            <person name="Zhang H."/>
            <person name="O'Toole P.W."/>
        </authorList>
    </citation>
    <scope>NUCLEOTIDE SEQUENCE [LARGE SCALE GENOMIC DNA]</scope>
    <source>
        <strain evidence="10 13">ATCC BAA-66</strain>
        <strain evidence="11 12">DSM 13344</strain>
    </source>
</reference>
<comment type="similarity">
    <text evidence="1 8">Belongs to the CoaE family.</text>
</comment>
<feature type="binding site" evidence="8">
    <location>
        <begin position="12"/>
        <end position="17"/>
    </location>
    <ligand>
        <name>ATP</name>
        <dbReference type="ChEBI" id="CHEBI:30616"/>
    </ligand>
</feature>
<comment type="pathway">
    <text evidence="8">Cofactor biosynthesis; coenzyme A biosynthesis; CoA from (R)-pantothenate: step 5/5.</text>
</comment>
<dbReference type="FunFam" id="3.40.50.300:FF:000991">
    <property type="entry name" value="Dephospho-CoA kinase"/>
    <property type="match status" value="1"/>
</dbReference>
<proteinExistence type="inferred from homology"/>
<dbReference type="Proteomes" id="UP000051645">
    <property type="component" value="Unassembled WGS sequence"/>
</dbReference>
<dbReference type="EMBL" id="JQAT01000001">
    <property type="protein sequence ID" value="KRN29742.1"/>
    <property type="molecule type" value="Genomic_DNA"/>
</dbReference>
<evidence type="ECO:0000256" key="3">
    <source>
        <dbReference type="ARBA" id="ARBA00022679"/>
    </source>
</evidence>
<dbReference type="EC" id="2.7.1.24" evidence="8 9"/>
<dbReference type="HAMAP" id="MF_00376">
    <property type="entry name" value="Dephospho_CoA_kinase"/>
    <property type="match status" value="1"/>
</dbReference>
<dbReference type="InterPro" id="IPR001977">
    <property type="entry name" value="Depp_CoAkinase"/>
</dbReference>
<dbReference type="InterPro" id="IPR027417">
    <property type="entry name" value="P-loop_NTPase"/>
</dbReference>
<keyword evidence="12" id="KW-1185">Reference proteome</keyword>
<name>A0A0R2FZ15_9LACO</name>
<evidence type="ECO:0000256" key="2">
    <source>
        <dbReference type="ARBA" id="ARBA00022490"/>
    </source>
</evidence>
<dbReference type="AlphaFoldDB" id="A0A0R2FZ15"/>
<dbReference type="PATRIC" id="fig|81857.3.peg.637"/>
<keyword evidence="3 8" id="KW-0808">Transferase</keyword>
<dbReference type="PROSITE" id="PS51219">
    <property type="entry name" value="DPCK"/>
    <property type="match status" value="1"/>
</dbReference>
<dbReference type="STRING" id="81857.IV38_GL000630"/>
<dbReference type="GO" id="GO:0004140">
    <property type="term" value="F:dephospho-CoA kinase activity"/>
    <property type="evidence" value="ECO:0007669"/>
    <property type="project" value="UniProtKB-UniRule"/>
</dbReference>
<evidence type="ECO:0000256" key="9">
    <source>
        <dbReference type="NCBIfam" id="TIGR00152"/>
    </source>
</evidence>
<protein>
    <recommendedName>
        <fullName evidence="8 9">Dephospho-CoA kinase</fullName>
        <ecNumber evidence="8 9">2.7.1.24</ecNumber>
    </recommendedName>
    <alternativeName>
        <fullName evidence="8">Dephosphocoenzyme A kinase</fullName>
    </alternativeName>
</protein>
<comment type="subcellular location">
    <subcellularLocation>
        <location evidence="8">Cytoplasm</location>
    </subcellularLocation>
</comment>
<evidence type="ECO:0000256" key="7">
    <source>
        <dbReference type="ARBA" id="ARBA00022993"/>
    </source>
</evidence>
<evidence type="ECO:0000313" key="12">
    <source>
        <dbReference type="Proteomes" id="UP000051645"/>
    </source>
</evidence>
<comment type="caution">
    <text evidence="11">The sequence shown here is derived from an EMBL/GenBank/DDBJ whole genome shotgun (WGS) entry which is preliminary data.</text>
</comment>
<dbReference type="PANTHER" id="PTHR10695:SF46">
    <property type="entry name" value="BIFUNCTIONAL COENZYME A SYNTHASE-RELATED"/>
    <property type="match status" value="1"/>
</dbReference>
<evidence type="ECO:0000256" key="6">
    <source>
        <dbReference type="ARBA" id="ARBA00022840"/>
    </source>
</evidence>
<dbReference type="Proteomes" id="UP000051751">
    <property type="component" value="Unassembled WGS sequence"/>
</dbReference>
<evidence type="ECO:0000256" key="5">
    <source>
        <dbReference type="ARBA" id="ARBA00022777"/>
    </source>
</evidence>
<evidence type="ECO:0000256" key="4">
    <source>
        <dbReference type="ARBA" id="ARBA00022741"/>
    </source>
</evidence>
<dbReference type="EMBL" id="JQAZ01000001">
    <property type="protein sequence ID" value="KRN33729.1"/>
    <property type="molecule type" value="Genomic_DNA"/>
</dbReference>
<dbReference type="UniPathway" id="UPA00241">
    <property type="reaction ID" value="UER00356"/>
</dbReference>
<dbReference type="Pfam" id="PF01121">
    <property type="entry name" value="CoaE"/>
    <property type="match status" value="1"/>
</dbReference>
<accession>A0A0R2FZ15</accession>
<comment type="catalytic activity">
    <reaction evidence="8">
        <text>3'-dephospho-CoA + ATP = ADP + CoA + H(+)</text>
        <dbReference type="Rhea" id="RHEA:18245"/>
        <dbReference type="ChEBI" id="CHEBI:15378"/>
        <dbReference type="ChEBI" id="CHEBI:30616"/>
        <dbReference type="ChEBI" id="CHEBI:57287"/>
        <dbReference type="ChEBI" id="CHEBI:57328"/>
        <dbReference type="ChEBI" id="CHEBI:456216"/>
        <dbReference type="EC" id="2.7.1.24"/>
    </reaction>
</comment>
<dbReference type="PANTHER" id="PTHR10695">
    <property type="entry name" value="DEPHOSPHO-COA KINASE-RELATED"/>
    <property type="match status" value="1"/>
</dbReference>
<evidence type="ECO:0000256" key="8">
    <source>
        <dbReference type="HAMAP-Rule" id="MF_00376"/>
    </source>
</evidence>
<comment type="function">
    <text evidence="8">Catalyzes the phosphorylation of the 3'-hydroxyl group of dephosphocoenzyme A to form coenzyme A.</text>
</comment>
<sequence>MSYLLGITGGIATGKSTVAALFKDAGYPVISADQVARQIVAPGTQGLQQVAAAFGPQILLANGELNRKKLGTLVFADPDKLAELDAIEHPLIRAEMVRQTAVAAEKSPLVVLEVPLLYESHYDELCDGVLVVTVPERVQLERLMKRDHLATDAAQQRIAAQMPLAEKVERADFIFDNTQTPAQKQARVQAILMALGLS</sequence>
<dbReference type="GO" id="GO:0015937">
    <property type="term" value="P:coenzyme A biosynthetic process"/>
    <property type="evidence" value="ECO:0007669"/>
    <property type="project" value="UniProtKB-UniRule"/>
</dbReference>
<dbReference type="GO" id="GO:0005737">
    <property type="term" value="C:cytoplasm"/>
    <property type="evidence" value="ECO:0007669"/>
    <property type="project" value="UniProtKB-SubCell"/>
</dbReference>
<keyword evidence="6 8" id="KW-0067">ATP-binding</keyword>
<dbReference type="CDD" id="cd02022">
    <property type="entry name" value="DPCK"/>
    <property type="match status" value="1"/>
</dbReference>
<organism evidence="11 12">
    <name type="scientific">Lactobacillus selangorensis</name>
    <dbReference type="NCBI Taxonomy" id="81857"/>
    <lineage>
        <taxon>Bacteria</taxon>
        <taxon>Bacillati</taxon>
        <taxon>Bacillota</taxon>
        <taxon>Bacilli</taxon>
        <taxon>Lactobacillales</taxon>
        <taxon>Lactobacillaceae</taxon>
        <taxon>Lactobacillus</taxon>
    </lineage>
</organism>
<dbReference type="OrthoDB" id="9812943at2"/>
<dbReference type="SUPFAM" id="SSF52540">
    <property type="entry name" value="P-loop containing nucleoside triphosphate hydrolases"/>
    <property type="match status" value="1"/>
</dbReference>
<gene>
    <name evidence="8" type="primary">coaE</name>
    <name evidence="10" type="ORF">IV38_GL000630</name>
    <name evidence="11" type="ORF">IV40_GL000037</name>
</gene>
<keyword evidence="4 8" id="KW-0547">Nucleotide-binding</keyword>
<keyword evidence="5 8" id="KW-0418">Kinase</keyword>
<evidence type="ECO:0000256" key="1">
    <source>
        <dbReference type="ARBA" id="ARBA00009018"/>
    </source>
</evidence>
<dbReference type="NCBIfam" id="TIGR00152">
    <property type="entry name" value="dephospho-CoA kinase"/>
    <property type="match status" value="1"/>
</dbReference>
<evidence type="ECO:0000313" key="13">
    <source>
        <dbReference type="Proteomes" id="UP000051751"/>
    </source>
</evidence>
<keyword evidence="7 8" id="KW-0173">Coenzyme A biosynthesis</keyword>
<dbReference type="GO" id="GO:0005524">
    <property type="term" value="F:ATP binding"/>
    <property type="evidence" value="ECO:0007669"/>
    <property type="project" value="UniProtKB-UniRule"/>
</dbReference>
<dbReference type="RefSeq" id="WP_057768148.1">
    <property type="nucleotide sequence ID" value="NZ_JQAT01000001.1"/>
</dbReference>
<evidence type="ECO:0000313" key="11">
    <source>
        <dbReference type="EMBL" id="KRN33729.1"/>
    </source>
</evidence>
<keyword evidence="2 8" id="KW-0963">Cytoplasm</keyword>
<dbReference type="Gene3D" id="3.40.50.300">
    <property type="entry name" value="P-loop containing nucleotide triphosphate hydrolases"/>
    <property type="match status" value="1"/>
</dbReference>
<evidence type="ECO:0000313" key="10">
    <source>
        <dbReference type="EMBL" id="KRN29742.1"/>
    </source>
</evidence>